<keyword evidence="3" id="KW-1185">Reference proteome</keyword>
<dbReference type="PANTHER" id="PTHR20935">
    <property type="entry name" value="PHOSPHOGLYCERATE MUTASE-RELATED"/>
    <property type="match status" value="1"/>
</dbReference>
<name>A0ABW7CBH7_9CYAN</name>
<keyword evidence="1" id="KW-0378">Hydrolase</keyword>
<comment type="caution">
    <text evidence="2">The sequence shown here is derived from an EMBL/GenBank/DDBJ whole genome shotgun (WGS) entry which is preliminary data.</text>
</comment>
<proteinExistence type="predicted"/>
<dbReference type="NCBIfam" id="TIGR00249">
    <property type="entry name" value="sixA"/>
    <property type="match status" value="1"/>
</dbReference>
<dbReference type="PANTHER" id="PTHR20935:SF0">
    <property type="entry name" value="SERINE_THREONINE-PROTEIN PHOSPHATASE PGAM5, MITOCHONDRIAL"/>
    <property type="match status" value="1"/>
</dbReference>
<dbReference type="InterPro" id="IPR004449">
    <property type="entry name" value="SixA"/>
</dbReference>
<evidence type="ECO:0000313" key="2">
    <source>
        <dbReference type="EMBL" id="MFG3818267.1"/>
    </source>
</evidence>
<dbReference type="InterPro" id="IPR029033">
    <property type="entry name" value="His_PPase_superfam"/>
</dbReference>
<gene>
    <name evidence="2" type="primary">sixA</name>
    <name evidence="2" type="ORF">VPK24_11520</name>
</gene>
<sequence>MSSVISAIELYLIRHGIAAERGTYVNDDDRPLTPVGQTKTRAMADRLREQKLFFDTLVTSPLVRARETAAILQGVGLAAQVEIWPELTPDRAIDPWLERYDQWRTQHLAQAAFPAKPSPRLRLALVGHEPTLSQWANQLIWGDGNPINDARDTIVLKKAGIIGLILPPMGSPLGCSQLFWLTPPRLFL</sequence>
<dbReference type="SUPFAM" id="SSF53254">
    <property type="entry name" value="Phosphoglycerate mutase-like"/>
    <property type="match status" value="1"/>
</dbReference>
<dbReference type="InterPro" id="IPR051021">
    <property type="entry name" value="Mito_Ser/Thr_phosphatase"/>
</dbReference>
<dbReference type="EMBL" id="JAZAQF010000069">
    <property type="protein sequence ID" value="MFG3818267.1"/>
    <property type="molecule type" value="Genomic_DNA"/>
</dbReference>
<dbReference type="InterPro" id="IPR013078">
    <property type="entry name" value="His_Pase_superF_clade-1"/>
</dbReference>
<reference evidence="3" key="1">
    <citation type="journal article" date="2024" name="Algal Res.">
        <title>Biochemical, toxicological and genomic investigation of a high-biomass producing Limnothrix strain isolated from Italian shallow drinking water reservoir.</title>
        <authorList>
            <person name="Simonazzi M."/>
            <person name="Shishido T.K."/>
            <person name="Delbaje E."/>
            <person name="Wahlsten M."/>
            <person name="Fewer D.P."/>
            <person name="Sivonen K."/>
            <person name="Pezzolesi L."/>
            <person name="Pistocchi R."/>
        </authorList>
    </citation>
    <scope>NUCLEOTIDE SEQUENCE [LARGE SCALE GENOMIC DNA]</scope>
    <source>
        <strain evidence="3">LRLZ20PSL1</strain>
    </source>
</reference>
<protein>
    <submittedName>
        <fullName evidence="2">Phosphohistidine phosphatase SixA</fullName>
    </submittedName>
</protein>
<accession>A0ABW7CBH7</accession>
<dbReference type="CDD" id="cd07067">
    <property type="entry name" value="HP_PGM_like"/>
    <property type="match status" value="1"/>
</dbReference>
<dbReference type="Proteomes" id="UP001604335">
    <property type="component" value="Unassembled WGS sequence"/>
</dbReference>
<evidence type="ECO:0000313" key="3">
    <source>
        <dbReference type="Proteomes" id="UP001604335"/>
    </source>
</evidence>
<dbReference type="RefSeq" id="WP_190355024.1">
    <property type="nucleotide sequence ID" value="NZ_JAZAQF010000069.1"/>
</dbReference>
<organism evidence="2 3">
    <name type="scientific">Limnothrix redekei LRLZ20PSL1</name>
    <dbReference type="NCBI Taxonomy" id="3112953"/>
    <lineage>
        <taxon>Bacteria</taxon>
        <taxon>Bacillati</taxon>
        <taxon>Cyanobacteriota</taxon>
        <taxon>Cyanophyceae</taxon>
        <taxon>Pseudanabaenales</taxon>
        <taxon>Pseudanabaenaceae</taxon>
        <taxon>Limnothrix</taxon>
    </lineage>
</organism>
<dbReference type="Gene3D" id="3.40.50.1240">
    <property type="entry name" value="Phosphoglycerate mutase-like"/>
    <property type="match status" value="1"/>
</dbReference>
<dbReference type="SMART" id="SM00855">
    <property type="entry name" value="PGAM"/>
    <property type="match status" value="1"/>
</dbReference>
<evidence type="ECO:0000256" key="1">
    <source>
        <dbReference type="ARBA" id="ARBA00022801"/>
    </source>
</evidence>
<dbReference type="Pfam" id="PF00300">
    <property type="entry name" value="His_Phos_1"/>
    <property type="match status" value="1"/>
</dbReference>